<evidence type="ECO:0000313" key="9">
    <source>
        <dbReference type="Proteomes" id="UP001422759"/>
    </source>
</evidence>
<dbReference type="Pfam" id="PF00440">
    <property type="entry name" value="TetR_N"/>
    <property type="match status" value="1"/>
</dbReference>
<keyword evidence="1" id="KW-0805">Transcription regulation</keyword>
<dbReference type="EMBL" id="BAAANT010000003">
    <property type="protein sequence ID" value="GAA2132574.1"/>
    <property type="molecule type" value="Genomic_DNA"/>
</dbReference>
<evidence type="ECO:0000256" key="4">
    <source>
        <dbReference type="PROSITE-ProRule" id="PRU00335"/>
    </source>
</evidence>
<dbReference type="PANTHER" id="PTHR30055:SF151">
    <property type="entry name" value="TRANSCRIPTIONAL REGULATORY PROTEIN"/>
    <property type="match status" value="1"/>
</dbReference>
<feature type="domain" description="HTH gntR-type" evidence="6">
    <location>
        <begin position="10"/>
        <end position="78"/>
    </location>
</feature>
<dbReference type="InterPro" id="IPR050109">
    <property type="entry name" value="HTH-type_TetR-like_transc_reg"/>
</dbReference>
<accession>A0ABP5KHZ3</accession>
<dbReference type="SMART" id="SM00345">
    <property type="entry name" value="HTH_GNTR"/>
    <property type="match status" value="1"/>
</dbReference>
<dbReference type="InterPro" id="IPR000524">
    <property type="entry name" value="Tscrpt_reg_HTH_GntR"/>
</dbReference>
<dbReference type="InterPro" id="IPR004111">
    <property type="entry name" value="Repressor_TetR_C"/>
</dbReference>
<dbReference type="RefSeq" id="WP_344460669.1">
    <property type="nucleotide sequence ID" value="NZ_BAAANT010000003.1"/>
</dbReference>
<comment type="caution">
    <text evidence="8">The sequence shown here is derived from an EMBL/GenBank/DDBJ whole genome shotgun (WGS) entry which is preliminary data.</text>
</comment>
<dbReference type="CDD" id="cd07377">
    <property type="entry name" value="WHTH_GntR"/>
    <property type="match status" value="1"/>
</dbReference>
<dbReference type="InterPro" id="IPR036388">
    <property type="entry name" value="WH-like_DNA-bd_sf"/>
</dbReference>
<feature type="region of interest" description="Disordered" evidence="5">
    <location>
        <begin position="104"/>
        <end position="130"/>
    </location>
</feature>
<keyword evidence="3" id="KW-0804">Transcription</keyword>
<evidence type="ECO:0000259" key="7">
    <source>
        <dbReference type="PROSITE" id="PS50977"/>
    </source>
</evidence>
<dbReference type="InterPro" id="IPR009057">
    <property type="entry name" value="Homeodomain-like_sf"/>
</dbReference>
<dbReference type="SUPFAM" id="SSF48498">
    <property type="entry name" value="Tetracyclin repressor-like, C-terminal domain"/>
    <property type="match status" value="1"/>
</dbReference>
<keyword evidence="9" id="KW-1185">Reference proteome</keyword>
<keyword evidence="2 4" id="KW-0238">DNA-binding</keyword>
<feature type="DNA-binding region" description="H-T-H motif" evidence="4">
    <location>
        <begin position="153"/>
        <end position="172"/>
    </location>
</feature>
<dbReference type="InterPro" id="IPR001647">
    <property type="entry name" value="HTH_TetR"/>
</dbReference>
<evidence type="ECO:0000256" key="3">
    <source>
        <dbReference type="ARBA" id="ARBA00023163"/>
    </source>
</evidence>
<evidence type="ECO:0000313" key="8">
    <source>
        <dbReference type="EMBL" id="GAA2132574.1"/>
    </source>
</evidence>
<protein>
    <submittedName>
        <fullName evidence="8">GntR family transcriptional regulator</fullName>
    </submittedName>
</protein>
<dbReference type="PANTHER" id="PTHR30055">
    <property type="entry name" value="HTH-TYPE TRANSCRIPTIONAL REGULATOR RUTR"/>
    <property type="match status" value="1"/>
</dbReference>
<dbReference type="Gene3D" id="1.10.10.60">
    <property type="entry name" value="Homeodomain-like"/>
    <property type="match status" value="1"/>
</dbReference>
<evidence type="ECO:0000256" key="2">
    <source>
        <dbReference type="ARBA" id="ARBA00023125"/>
    </source>
</evidence>
<sequence length="353" mass="37943">MTPESTGTTEPPYLRIVAEIRRRVAVGELRPGDRVPSTRGITREFGVAMATATKVLTALRQEGLVLTRTGVGTVVAEAGPAAAAARAAASVPAPVAPVAPAPAALATPAGPEPAASGRTRRSGVKEREQGLSRDRIVRAAIDVADTEGLAALSMRRVATELGVATMALYRHVQGKDELVLLMVDSVLGEEAYPEEPPEGWRAMLELGARLQWRVFRRHPWLAPIMSVTRPVPSPNAMVHSEWAVRALADVGFDPATKLYTHILLFSFVRGIAVNVDAEVQAERETGMTDEQWMESQGRVLEWVMSSGHYPEFGRLLGEVGEFDFDLDTLFELGLRRMLDGIGLLVDGPAAAGG</sequence>
<evidence type="ECO:0000256" key="5">
    <source>
        <dbReference type="SAM" id="MobiDB-lite"/>
    </source>
</evidence>
<evidence type="ECO:0000256" key="1">
    <source>
        <dbReference type="ARBA" id="ARBA00023015"/>
    </source>
</evidence>
<dbReference type="Gene3D" id="1.10.357.10">
    <property type="entry name" value="Tetracycline Repressor, domain 2"/>
    <property type="match status" value="1"/>
</dbReference>
<dbReference type="Gene3D" id="1.10.10.10">
    <property type="entry name" value="Winged helix-like DNA-binding domain superfamily/Winged helix DNA-binding domain"/>
    <property type="match status" value="1"/>
</dbReference>
<dbReference type="SUPFAM" id="SSF46689">
    <property type="entry name" value="Homeodomain-like"/>
    <property type="match status" value="1"/>
</dbReference>
<dbReference type="PROSITE" id="PS50949">
    <property type="entry name" value="HTH_GNTR"/>
    <property type="match status" value="1"/>
</dbReference>
<proteinExistence type="predicted"/>
<organism evidence="8 9">
    <name type="scientific">Kitasatospora kazusensis</name>
    <dbReference type="NCBI Taxonomy" id="407974"/>
    <lineage>
        <taxon>Bacteria</taxon>
        <taxon>Bacillati</taxon>
        <taxon>Actinomycetota</taxon>
        <taxon>Actinomycetes</taxon>
        <taxon>Kitasatosporales</taxon>
        <taxon>Streptomycetaceae</taxon>
        <taxon>Kitasatospora</taxon>
    </lineage>
</organism>
<dbReference type="SUPFAM" id="SSF46785">
    <property type="entry name" value="Winged helix' DNA-binding domain"/>
    <property type="match status" value="1"/>
</dbReference>
<feature type="domain" description="HTH tetR-type" evidence="7">
    <location>
        <begin position="130"/>
        <end position="190"/>
    </location>
</feature>
<dbReference type="Proteomes" id="UP001422759">
    <property type="component" value="Unassembled WGS sequence"/>
</dbReference>
<dbReference type="InterPro" id="IPR036390">
    <property type="entry name" value="WH_DNA-bd_sf"/>
</dbReference>
<feature type="compositionally biased region" description="Low complexity" evidence="5">
    <location>
        <begin position="104"/>
        <end position="115"/>
    </location>
</feature>
<dbReference type="Pfam" id="PF00392">
    <property type="entry name" value="GntR"/>
    <property type="match status" value="1"/>
</dbReference>
<dbReference type="Pfam" id="PF02909">
    <property type="entry name" value="TetR_C_1"/>
    <property type="match status" value="1"/>
</dbReference>
<evidence type="ECO:0000259" key="6">
    <source>
        <dbReference type="PROSITE" id="PS50949"/>
    </source>
</evidence>
<name>A0ABP5KHZ3_9ACTN</name>
<reference evidence="9" key="1">
    <citation type="journal article" date="2019" name="Int. J. Syst. Evol. Microbiol.">
        <title>The Global Catalogue of Microorganisms (GCM) 10K type strain sequencing project: providing services to taxonomists for standard genome sequencing and annotation.</title>
        <authorList>
            <consortium name="The Broad Institute Genomics Platform"/>
            <consortium name="The Broad Institute Genome Sequencing Center for Infectious Disease"/>
            <person name="Wu L."/>
            <person name="Ma J."/>
        </authorList>
    </citation>
    <scope>NUCLEOTIDE SEQUENCE [LARGE SCALE GENOMIC DNA]</scope>
    <source>
        <strain evidence="9">JCM 14560</strain>
    </source>
</reference>
<gene>
    <name evidence="8" type="ORF">GCM10009760_07690</name>
</gene>
<dbReference type="InterPro" id="IPR036271">
    <property type="entry name" value="Tet_transcr_reg_TetR-rel_C_sf"/>
</dbReference>
<dbReference type="PROSITE" id="PS50977">
    <property type="entry name" value="HTH_TETR_2"/>
    <property type="match status" value="1"/>
</dbReference>